<dbReference type="GO" id="GO:0007034">
    <property type="term" value="P:vacuolar transport"/>
    <property type="evidence" value="ECO:0007669"/>
    <property type="project" value="UniProtKB-ARBA"/>
</dbReference>
<keyword evidence="5 8" id="KW-0175">Coiled coil</keyword>
<keyword evidence="9" id="KW-1133">Transmembrane helix</keyword>
<dbReference type="SMART" id="SM00397">
    <property type="entry name" value="t_SNARE"/>
    <property type="match status" value="1"/>
</dbReference>
<keyword evidence="6 9" id="KW-0472">Membrane</keyword>
<dbReference type="GO" id="GO:0048278">
    <property type="term" value="P:vesicle docking"/>
    <property type="evidence" value="ECO:0007669"/>
    <property type="project" value="TreeGrafter"/>
</dbReference>
<dbReference type="CDD" id="cd15852">
    <property type="entry name" value="SNARE_Syntaxin8"/>
    <property type="match status" value="1"/>
</dbReference>
<dbReference type="GO" id="GO:0006906">
    <property type="term" value="P:vesicle fusion"/>
    <property type="evidence" value="ECO:0007669"/>
    <property type="project" value="TreeGrafter"/>
</dbReference>
<accession>A0AAW2HP62</accession>
<dbReference type="GO" id="GO:0005484">
    <property type="term" value="F:SNAP receptor activity"/>
    <property type="evidence" value="ECO:0007669"/>
    <property type="project" value="TreeGrafter"/>
</dbReference>
<keyword evidence="9" id="KW-0812">Transmembrane</keyword>
<feature type="domain" description="T-SNARE coiled-coil homology" evidence="10">
    <location>
        <begin position="169"/>
        <end position="231"/>
    </location>
</feature>
<evidence type="ECO:0000259" key="10">
    <source>
        <dbReference type="PROSITE" id="PS50192"/>
    </source>
</evidence>
<feature type="transmembrane region" description="Helical" evidence="9">
    <location>
        <begin position="239"/>
        <end position="256"/>
    </location>
</feature>
<evidence type="ECO:0000256" key="5">
    <source>
        <dbReference type="ARBA" id="ARBA00023054"/>
    </source>
</evidence>
<keyword evidence="3" id="KW-0813">Transport</keyword>
<dbReference type="Gene3D" id="1.20.5.110">
    <property type="match status" value="1"/>
</dbReference>
<evidence type="ECO:0000256" key="3">
    <source>
        <dbReference type="ARBA" id="ARBA00022448"/>
    </source>
</evidence>
<evidence type="ECO:0000256" key="6">
    <source>
        <dbReference type="ARBA" id="ARBA00023136"/>
    </source>
</evidence>
<dbReference type="InterPro" id="IPR041875">
    <property type="entry name" value="Syntaxin-8_SNARE"/>
</dbReference>
<dbReference type="PANTHER" id="PTHR19957">
    <property type="entry name" value="SYNTAXIN"/>
    <property type="match status" value="1"/>
</dbReference>
<dbReference type="PANTHER" id="PTHR19957:SF124">
    <property type="entry name" value="SYNTAXIN-8"/>
    <property type="match status" value="1"/>
</dbReference>
<evidence type="ECO:0000256" key="2">
    <source>
        <dbReference type="ARBA" id="ARBA00004370"/>
    </source>
</evidence>
<gene>
    <name evidence="11" type="ORF">PYX00_008640</name>
</gene>
<name>A0AAW2HP62_9NEOP</name>
<reference evidence="11" key="1">
    <citation type="journal article" date="2024" name="Gigascience">
        <title>Chromosome-level genome of the poultry shaft louse Menopon gallinae provides insight into the host-switching and adaptive evolution of parasitic lice.</title>
        <authorList>
            <person name="Xu Y."/>
            <person name="Ma L."/>
            <person name="Liu S."/>
            <person name="Liang Y."/>
            <person name="Liu Q."/>
            <person name="He Z."/>
            <person name="Tian L."/>
            <person name="Duan Y."/>
            <person name="Cai W."/>
            <person name="Li H."/>
            <person name="Song F."/>
        </authorList>
    </citation>
    <scope>NUCLEOTIDE SEQUENCE</scope>
    <source>
        <strain evidence="11">Cailab_2023a</strain>
    </source>
</reference>
<evidence type="ECO:0000256" key="1">
    <source>
        <dbReference type="ARBA" id="ARBA00004116"/>
    </source>
</evidence>
<dbReference type="GO" id="GO:0012505">
    <property type="term" value="C:endomembrane system"/>
    <property type="evidence" value="ECO:0007669"/>
    <property type="project" value="UniProtKB-ARBA"/>
</dbReference>
<dbReference type="EMBL" id="JARGDH010000004">
    <property type="protein sequence ID" value="KAL0271591.1"/>
    <property type="molecule type" value="Genomic_DNA"/>
</dbReference>
<dbReference type="SUPFAM" id="SSF58038">
    <property type="entry name" value="SNARE fusion complex"/>
    <property type="match status" value="1"/>
</dbReference>
<dbReference type="GO" id="GO:0005773">
    <property type="term" value="C:vacuole"/>
    <property type="evidence" value="ECO:0007669"/>
    <property type="project" value="UniProtKB-SubCell"/>
</dbReference>
<dbReference type="GO" id="GO:0031201">
    <property type="term" value="C:SNARE complex"/>
    <property type="evidence" value="ECO:0007669"/>
    <property type="project" value="TreeGrafter"/>
</dbReference>
<sequence length="257" mass="29507">MDLVNTGTDPWILEHESCEVLNRDILEQLNLRNSHDVSSKEYDALSARIRNRLKQYTNQVEQLSKKLKLASVVSSITSEEHERRRRQVEVLQSNIMKLQDDFNKRKGINYSGAKMAEDRSRLLGLKNESSVFADMGTTSWGDVNTDSGQPVRLENTEFKTVDELRQDQQKMLRDQDEGLESLSKIISRQKQIATTINVEVDQQNELLDDISQDVSRVEGRIQRETNMVRVIGKKDNTCGYWIVIILLLITILCVALV</sequence>
<comment type="caution">
    <text evidence="11">The sequence shown here is derived from an EMBL/GenBank/DDBJ whole genome shotgun (WGS) entry which is preliminary data.</text>
</comment>
<protein>
    <recommendedName>
        <fullName evidence="10">t-SNARE coiled-coil homology domain-containing protein</fullName>
    </recommendedName>
</protein>
<organism evidence="11">
    <name type="scientific">Menopon gallinae</name>
    <name type="common">poultry shaft louse</name>
    <dbReference type="NCBI Taxonomy" id="328185"/>
    <lineage>
        <taxon>Eukaryota</taxon>
        <taxon>Metazoa</taxon>
        <taxon>Ecdysozoa</taxon>
        <taxon>Arthropoda</taxon>
        <taxon>Hexapoda</taxon>
        <taxon>Insecta</taxon>
        <taxon>Pterygota</taxon>
        <taxon>Neoptera</taxon>
        <taxon>Paraneoptera</taxon>
        <taxon>Psocodea</taxon>
        <taxon>Troctomorpha</taxon>
        <taxon>Phthiraptera</taxon>
        <taxon>Amblycera</taxon>
        <taxon>Menoponidae</taxon>
        <taxon>Menopon</taxon>
    </lineage>
</organism>
<keyword evidence="4" id="KW-0926">Vacuole</keyword>
<comment type="function">
    <text evidence="7">Essential for proper morphogenesis of the vacuole. May exist as structural reinforcement on the surface of the vacuolar membrane and be required for maintenance against rupture by osmotic pressure.</text>
</comment>
<dbReference type="PROSITE" id="PS50192">
    <property type="entry name" value="T_SNARE"/>
    <property type="match status" value="1"/>
</dbReference>
<evidence type="ECO:0000256" key="4">
    <source>
        <dbReference type="ARBA" id="ARBA00022554"/>
    </source>
</evidence>
<dbReference type="InterPro" id="IPR000727">
    <property type="entry name" value="T_SNARE_dom"/>
</dbReference>
<evidence type="ECO:0000256" key="7">
    <source>
        <dbReference type="ARBA" id="ARBA00054927"/>
    </source>
</evidence>
<dbReference type="InterPro" id="IPR045242">
    <property type="entry name" value="Syntaxin"/>
</dbReference>
<proteinExistence type="predicted"/>
<dbReference type="FunFam" id="1.20.5.110:FF:000058">
    <property type="entry name" value="VAM7p Vacuolar SNARE protein"/>
    <property type="match status" value="1"/>
</dbReference>
<dbReference type="GO" id="GO:0006886">
    <property type="term" value="P:intracellular protein transport"/>
    <property type="evidence" value="ECO:0007669"/>
    <property type="project" value="TreeGrafter"/>
</dbReference>
<dbReference type="GO" id="GO:0097576">
    <property type="term" value="P:vacuole fusion"/>
    <property type="evidence" value="ECO:0007669"/>
    <property type="project" value="UniProtKB-ARBA"/>
</dbReference>
<dbReference type="AlphaFoldDB" id="A0AAW2HP62"/>
<dbReference type="GO" id="GO:0000149">
    <property type="term" value="F:SNARE binding"/>
    <property type="evidence" value="ECO:0007669"/>
    <property type="project" value="TreeGrafter"/>
</dbReference>
<evidence type="ECO:0000256" key="9">
    <source>
        <dbReference type="SAM" id="Phobius"/>
    </source>
</evidence>
<evidence type="ECO:0000313" key="11">
    <source>
        <dbReference type="EMBL" id="KAL0271591.1"/>
    </source>
</evidence>
<evidence type="ECO:0000256" key="8">
    <source>
        <dbReference type="SAM" id="Coils"/>
    </source>
</evidence>
<feature type="coiled-coil region" evidence="8">
    <location>
        <begin position="46"/>
        <end position="101"/>
    </location>
</feature>
<comment type="subcellular location">
    <subcellularLocation>
        <location evidence="2">Membrane</location>
    </subcellularLocation>
    <subcellularLocation>
        <location evidence="1">Vacuole</location>
    </subcellularLocation>
</comment>